<evidence type="ECO:0000313" key="2">
    <source>
        <dbReference type="EMBL" id="TGA72799.1"/>
    </source>
</evidence>
<feature type="transmembrane region" description="Helical" evidence="1">
    <location>
        <begin position="43"/>
        <end position="64"/>
    </location>
</feature>
<feature type="transmembrane region" description="Helical" evidence="1">
    <location>
        <begin position="219"/>
        <end position="240"/>
    </location>
</feature>
<evidence type="ECO:0000313" key="3">
    <source>
        <dbReference type="Proteomes" id="UP000298482"/>
    </source>
</evidence>
<dbReference type="EMBL" id="SRJF01000022">
    <property type="protein sequence ID" value="TGA72799.1"/>
    <property type="molecule type" value="Genomic_DNA"/>
</dbReference>
<proteinExistence type="predicted"/>
<organism evidence="2 3">
    <name type="scientific">Staphylococcus croceilyticus</name>
    <dbReference type="NCBI Taxonomy" id="319942"/>
    <lineage>
        <taxon>Bacteria</taxon>
        <taxon>Bacillati</taxon>
        <taxon>Bacillota</taxon>
        <taxon>Bacilli</taxon>
        <taxon>Bacillales</taxon>
        <taxon>Staphylococcaceae</taxon>
        <taxon>Staphylococcus</taxon>
    </lineage>
</organism>
<name>A0ABY2KA83_9STAP</name>
<feature type="transmembrane region" description="Helical" evidence="1">
    <location>
        <begin position="192"/>
        <end position="213"/>
    </location>
</feature>
<feature type="transmembrane region" description="Helical" evidence="1">
    <location>
        <begin position="122"/>
        <end position="141"/>
    </location>
</feature>
<accession>A0ABY2KA83</accession>
<keyword evidence="1" id="KW-0812">Transmembrane</keyword>
<gene>
    <name evidence="2" type="ORF">E2556_11150</name>
</gene>
<reference evidence="2 3" key="1">
    <citation type="submission" date="2019-04" db="EMBL/GenBank/DDBJ databases">
        <title>Genomic characterization of Staphylococcus petrasii strains.</title>
        <authorList>
            <person name="Vrbovska V."/>
            <person name="Kovarovic V."/>
            <person name="Maslanova I."/>
            <person name="Indrakova A."/>
            <person name="Petras P."/>
            <person name="Sedo O."/>
            <person name="Svec P."/>
            <person name="Fisarova L."/>
            <person name="Sedlacek I."/>
            <person name="Doskar J."/>
            <person name="Pantucek R."/>
        </authorList>
    </citation>
    <scope>NUCLEOTIDE SEQUENCE [LARGE SCALE GENOMIC DNA]</scope>
    <source>
        <strain evidence="2 3">CCM 8421</strain>
    </source>
</reference>
<keyword evidence="1" id="KW-0472">Membrane</keyword>
<keyword evidence="1" id="KW-1133">Transmembrane helix</keyword>
<comment type="caution">
    <text evidence="2">The sequence shown here is derived from an EMBL/GenBank/DDBJ whole genome shotgun (WGS) entry which is preliminary data.</text>
</comment>
<protein>
    <recommendedName>
        <fullName evidence="4">DUF3169 domain-containing protein</fullName>
    </recommendedName>
</protein>
<evidence type="ECO:0008006" key="4">
    <source>
        <dbReference type="Google" id="ProtNLM"/>
    </source>
</evidence>
<dbReference type="RefSeq" id="WP_103329253.1">
    <property type="nucleotide sequence ID" value="NZ_PPRD01000044.1"/>
</dbReference>
<sequence length="247" mass="29476">MTETDERISEKYQLIKAKHGIISLNFLGAIMYFEAMSDVERSFLSPLLIGSLLILIVIMCRLTIHKETADDLFIYVKTHEDKRKLNRQSKFKRFWFWLMWVIFIILITNFIVPLIYKGHIEWEINPFLFILFPIYFINFMLDNDKRIQITEQYVPSIEEREANPKGILRLIPNYRFADEQQKQTIINTYASNYIWIVIALTIIVIIDCVVELFMHHWPIGSIITMLFLVISGIILAIQFYRLNKQFR</sequence>
<evidence type="ECO:0000256" key="1">
    <source>
        <dbReference type="SAM" id="Phobius"/>
    </source>
</evidence>
<dbReference type="Proteomes" id="UP000298482">
    <property type="component" value="Unassembled WGS sequence"/>
</dbReference>
<feature type="transmembrane region" description="Helical" evidence="1">
    <location>
        <begin position="20"/>
        <end position="37"/>
    </location>
</feature>
<keyword evidence="3" id="KW-1185">Reference proteome</keyword>
<feature type="transmembrane region" description="Helical" evidence="1">
    <location>
        <begin position="94"/>
        <end position="116"/>
    </location>
</feature>